<organism evidence="1 2">
    <name type="scientific">Dentiscutata heterogama</name>
    <dbReference type="NCBI Taxonomy" id="1316150"/>
    <lineage>
        <taxon>Eukaryota</taxon>
        <taxon>Fungi</taxon>
        <taxon>Fungi incertae sedis</taxon>
        <taxon>Mucoromycota</taxon>
        <taxon>Glomeromycotina</taxon>
        <taxon>Glomeromycetes</taxon>
        <taxon>Diversisporales</taxon>
        <taxon>Gigasporaceae</taxon>
        <taxon>Dentiscutata</taxon>
    </lineage>
</organism>
<proteinExistence type="predicted"/>
<gene>
    <name evidence="1" type="ORF">DHETER_LOCUS7320</name>
</gene>
<sequence length="357" mass="39713">MDQSPQTQTSAVRKARTRTSVEKPIIYNEANSANKEVNDELEGSTQGAIDNEEGMTTRQPKINGVSVKKKRNNSDKGVTIDEIDQKVGQNSLTIKDGKIPMDSAKQTAETESILNVAENDDFRGNSAIPNDSIENKVHCKAANTMKQAEALSIQKQPNISTSDQIKRDTIASISNAEQVEDLPVKEPTAVEQDVVAVSRNSEQPESIINNEQDEILFQSGSQGQHKRGLPAGCLFVASLPTNKKEIELQQAVADHFRKWGTLLNVKVLFDWLNRPYSFVQFESIEDAQRALTEAHNSIVDGRHIRVEKAKVNRTLLIGRFSRDMKEDDITKLLEPYGATEDIHILKDYRTGQSRGCA</sequence>
<protein>
    <submittedName>
        <fullName evidence="1">9742_t:CDS:1</fullName>
    </submittedName>
</protein>
<dbReference type="EMBL" id="CAJVPU010010164">
    <property type="protein sequence ID" value="CAG8602871.1"/>
    <property type="molecule type" value="Genomic_DNA"/>
</dbReference>
<keyword evidence="2" id="KW-1185">Reference proteome</keyword>
<accession>A0ACA9MQ27</accession>
<reference evidence="1" key="1">
    <citation type="submission" date="2021-06" db="EMBL/GenBank/DDBJ databases">
        <authorList>
            <person name="Kallberg Y."/>
            <person name="Tangrot J."/>
            <person name="Rosling A."/>
        </authorList>
    </citation>
    <scope>NUCLEOTIDE SEQUENCE</scope>
    <source>
        <strain evidence="1">IL203A</strain>
    </source>
</reference>
<evidence type="ECO:0000313" key="2">
    <source>
        <dbReference type="Proteomes" id="UP000789702"/>
    </source>
</evidence>
<comment type="caution">
    <text evidence="1">The sequence shown here is derived from an EMBL/GenBank/DDBJ whole genome shotgun (WGS) entry which is preliminary data.</text>
</comment>
<feature type="non-terminal residue" evidence="1">
    <location>
        <position position="357"/>
    </location>
</feature>
<name>A0ACA9MQ27_9GLOM</name>
<evidence type="ECO:0000313" key="1">
    <source>
        <dbReference type="EMBL" id="CAG8602871.1"/>
    </source>
</evidence>
<dbReference type="Proteomes" id="UP000789702">
    <property type="component" value="Unassembled WGS sequence"/>
</dbReference>